<dbReference type="InterPro" id="IPR002890">
    <property type="entry name" value="MG2"/>
</dbReference>
<organism evidence="6 7">
    <name type="scientific">Solilutibacter pythonis</name>
    <dbReference type="NCBI Taxonomy" id="2483112"/>
    <lineage>
        <taxon>Bacteria</taxon>
        <taxon>Pseudomonadati</taxon>
        <taxon>Pseudomonadota</taxon>
        <taxon>Gammaproteobacteria</taxon>
        <taxon>Lysobacterales</taxon>
        <taxon>Lysobacteraceae</taxon>
        <taxon>Solilutibacter</taxon>
    </lineage>
</organism>
<dbReference type="InterPro" id="IPR026284">
    <property type="entry name" value="A2MG_proteobact"/>
</dbReference>
<dbReference type="CDD" id="cd02891">
    <property type="entry name" value="A2M_like"/>
    <property type="match status" value="1"/>
</dbReference>
<dbReference type="InterPro" id="IPR049120">
    <property type="entry name" value="A2M_bMG2"/>
</dbReference>
<dbReference type="Gene3D" id="1.50.10.20">
    <property type="match status" value="1"/>
</dbReference>
<evidence type="ECO:0000313" key="6">
    <source>
        <dbReference type="EMBL" id="RMH94579.1"/>
    </source>
</evidence>
<dbReference type="Pfam" id="PF17962">
    <property type="entry name" value="bMG6"/>
    <property type="match status" value="1"/>
</dbReference>
<gene>
    <name evidence="6" type="ORF">EBB59_02340</name>
</gene>
<dbReference type="InterPro" id="IPR051802">
    <property type="entry name" value="YfhM-like"/>
</dbReference>
<dbReference type="Pfam" id="PF17970">
    <property type="entry name" value="bMG1"/>
    <property type="match status" value="1"/>
</dbReference>
<dbReference type="SUPFAM" id="SSF48239">
    <property type="entry name" value="Terpenoid cyclases/Protein prenyltransferases"/>
    <property type="match status" value="1"/>
</dbReference>
<proteinExistence type="inferred from homology"/>
<dbReference type="Gene3D" id="2.60.40.1930">
    <property type="match status" value="1"/>
</dbReference>
<dbReference type="Proteomes" id="UP000275012">
    <property type="component" value="Unassembled WGS sequence"/>
</dbReference>
<evidence type="ECO:0000259" key="5">
    <source>
        <dbReference type="SMART" id="SM01360"/>
    </source>
</evidence>
<dbReference type="PANTHER" id="PTHR40094">
    <property type="entry name" value="ALPHA-2-MACROGLOBULIN HOMOLOG"/>
    <property type="match status" value="1"/>
</dbReference>
<dbReference type="Pfam" id="PF00207">
    <property type="entry name" value="A2M"/>
    <property type="match status" value="1"/>
</dbReference>
<comment type="similarity">
    <text evidence="1">Belongs to the protease inhibitor I39 (alpha-2-macroglobulin) family. Bacterial alpha-2-macroglobulin subfamily.</text>
</comment>
<evidence type="ECO:0000256" key="2">
    <source>
        <dbReference type="ARBA" id="ARBA00022729"/>
    </source>
</evidence>
<dbReference type="RefSeq" id="WP_122100527.1">
    <property type="nucleotide sequence ID" value="NZ_RFLY01000002.1"/>
</dbReference>
<dbReference type="InterPro" id="IPR041203">
    <property type="entry name" value="Bact_A2M_MG5"/>
</dbReference>
<sequence>MSPPRAWRTMFAALVLAVLALAGCNREGGQLPKMSGEPIKAASEAIKEFKLLRAYPETREGRAVLALEFSQPLAGTQDFNQLLRFKDTLKEEGGWVLADDGENRTLRYQFVEPDTEYTLLISGKLSAADGRVLGNDREEKVFSGDMKPSAGFASQGSVLPAKDSRGLPVVSMNVGEIDVEFFRIVEKRLPAFFAEYRKPGNRSLWNLAGEYSESGIGKFGESVYVNRFLLDAKRNARAVSYLPIQDIEELREPGLYFAVMRRAGSFGDEFPTTFFTISDIGLHARAYRDKMFVHTASLADGGALSGVELRLLDGKGNAVMEAESDRNGNALLPYTLDAAHVLVATKGGNVSLLPFNQPALDLSEFDVGGRPQGLFEVYPWSGRDLYRPGEAVQISALLRDADGKPLKAAGEGAQPLFVRFLQPDGKTFLDTRMTPGALGYYRLLREIPADAPTGEWRLEFRLDPQSKDAVQGMKLHVEEFLPERMKLDLDTARPELAFGEPVPLRVTGRYLYGAPAAGNRFGATAQWRVERHPLAKLPGWFFGDPTVKLPPADEEGIDAKLDDDGKLARDIVLPEGLAPVTPVSVQVLGSLYETGGRSVDRMVKRILWPASALVGVRPLFDPEEGSDANQEAGFEIARYDRAGTPKPQAGLQVKLVRELRDYHWSFDDEGGWSYRHTSRYETVAEKKVDAGGAPAKIGFPVEWGDYRLEVFDPSTRLTTRFPFTAGWSWGDDNRGLDARPDKVKLALDKTRYAAGDKLKVTVTPPQAGKGLLLVESDKLLHVQEIDAKPGSTFTLPVTADWERHDVYITALVFRGGSAKRQVTPARAVGEVHVPMGRDARKVAVGLAVPAMARPEATINVTVAAPQLAGQEAYAVLSVVDVGITNITEYPAPDPWGWFFGKRRFGIDSWDVYGRVIESFEGGMAKLRYGGDAEAAKPARALRPTAKLRMADLHAGPLRLDAKGIARIPLKLPDFNGTLRVSAVVYAADRYGAQSREMVSRAPVVVEPSMPRVLAPGDASRVTVDVGNFSGKPGEFKVGLSASGPVRVDGVARTLRLDNGAKRTLSFPVTATPGYAVAKVTVNVEGGGHRVRREYDLPVRAAWPMVLRTRESTVRAGEAARFDPALAEGLMPGSVDARMVVGVLPPIPFAAALQGALDYPYGCVEQTASKGYAALELDTATSTALGVKPLAASERQRYMEGAFGRLASMQAHSGAFSLWGGGDGRTDGFLTAYVAEFLLDAREGGFAIPESMLRKSLERMNEDLLAGGRGGFYDYPGDERDHLRFAYHAYAGYVLARQNRAPLGVLRTLYDNRRGDSLTGLPLVRLGIALSLQGDKVRGRKAIDEGLAKPYPKGRWFGDYASAIRDQAMMLALLRERGMGRPGDEARHAALARLIEQRREESRWLWLSTQEQNAIARLGKALLAGGKGRLSGAWRFDGGGDRVANTASTARRFGVPALLAASFDPEGEGAFHVSQEVAGVPLVAPAPDNPDLDISRRYFRTDGKPWSGGTLKEGDALIATVEIKSKTYMPNALLTDLLPAGLEVENLNLGDARAWADVAIDGVQLSDRGRAAEIAHEEFRDDRYVAALKLDAGGTARVFYLVRAVSPGSYVVPPPLVEDMYRPTLRGIGKSSLSNLKVVEP</sequence>
<keyword evidence="3" id="KW-0472">Membrane</keyword>
<dbReference type="InterPro" id="IPR041462">
    <property type="entry name" value="Bact_A2M_MG6"/>
</dbReference>
<dbReference type="PIRSF" id="PIRSF038980">
    <property type="entry name" value="A2M_bac"/>
    <property type="match status" value="1"/>
</dbReference>
<keyword evidence="7" id="KW-1185">Reference proteome</keyword>
<dbReference type="Pfam" id="PF01835">
    <property type="entry name" value="MG2"/>
    <property type="match status" value="1"/>
</dbReference>
<protein>
    <recommendedName>
        <fullName evidence="3">Alpha-2-macroglobulin</fullName>
    </recommendedName>
</protein>
<evidence type="ECO:0000259" key="4">
    <source>
        <dbReference type="SMART" id="SM01359"/>
    </source>
</evidence>
<dbReference type="SMART" id="SM01360">
    <property type="entry name" value="A2M"/>
    <property type="match status" value="1"/>
</dbReference>
<dbReference type="InterPro" id="IPR041246">
    <property type="entry name" value="Bact_MG10"/>
</dbReference>
<dbReference type="InterPro" id="IPR040639">
    <property type="entry name" value="A2MG_MG1"/>
</dbReference>
<dbReference type="EMBL" id="RFLY01000002">
    <property type="protein sequence ID" value="RMH94579.1"/>
    <property type="molecule type" value="Genomic_DNA"/>
</dbReference>
<dbReference type="Pfam" id="PF11974">
    <property type="entry name" value="bMG3"/>
    <property type="match status" value="1"/>
</dbReference>
<dbReference type="SMART" id="SM01359">
    <property type="entry name" value="A2M_N_2"/>
    <property type="match status" value="1"/>
</dbReference>
<dbReference type="PANTHER" id="PTHR40094:SF1">
    <property type="entry name" value="UBIQUITIN DOMAIN-CONTAINING PROTEIN"/>
    <property type="match status" value="1"/>
</dbReference>
<dbReference type="Pfam" id="PF17973">
    <property type="entry name" value="bMG10"/>
    <property type="match status" value="1"/>
</dbReference>
<dbReference type="InterPro" id="IPR001599">
    <property type="entry name" value="Macroglobln_a2"/>
</dbReference>
<reference evidence="6 7" key="1">
    <citation type="submission" date="2018-10" db="EMBL/GenBank/DDBJ databases">
        <title>Proposal of Lysobacter pythonis sp. nov. isolated from royal pythons (Python regius).</title>
        <authorList>
            <person name="Hans-Juergen B."/>
            <person name="Huptas C."/>
            <person name="Sandra B."/>
            <person name="Igor L."/>
            <person name="Joachim S."/>
            <person name="Siegfried S."/>
            <person name="Mareike W."/>
            <person name="Peter K."/>
        </authorList>
    </citation>
    <scope>NUCLEOTIDE SEQUENCE [LARGE SCALE GENOMIC DNA]</scope>
    <source>
        <strain evidence="6 7">4284/11</strain>
    </source>
</reference>
<keyword evidence="3" id="KW-0646">Protease inhibitor</keyword>
<evidence type="ECO:0000256" key="1">
    <source>
        <dbReference type="ARBA" id="ARBA00010556"/>
    </source>
</evidence>
<dbReference type="InterPro" id="IPR008930">
    <property type="entry name" value="Terpenoid_cyclase/PrenylTrfase"/>
</dbReference>
<keyword evidence="2" id="KW-0732">Signal</keyword>
<name>A0A3M2I4V8_9GAMM</name>
<accession>A0A3M2I4V8</accession>
<feature type="domain" description="Alpha-2-macroglobulin" evidence="5">
    <location>
        <begin position="950"/>
        <end position="1039"/>
    </location>
</feature>
<evidence type="ECO:0000313" key="7">
    <source>
        <dbReference type="Proteomes" id="UP000275012"/>
    </source>
</evidence>
<dbReference type="GO" id="GO:0004866">
    <property type="term" value="F:endopeptidase inhibitor activity"/>
    <property type="evidence" value="ECO:0007669"/>
    <property type="project" value="UniProtKB-UniRule"/>
</dbReference>
<keyword evidence="3" id="KW-1003">Cell membrane</keyword>
<comment type="caution">
    <text evidence="6">The sequence shown here is derived from an EMBL/GenBank/DDBJ whole genome shotgun (WGS) entry which is preliminary data.</text>
</comment>
<evidence type="ECO:0000256" key="3">
    <source>
        <dbReference type="PIRNR" id="PIRNR038980"/>
    </source>
</evidence>
<dbReference type="Pfam" id="PF17972">
    <property type="entry name" value="bMG5"/>
    <property type="match status" value="1"/>
</dbReference>
<dbReference type="Pfam" id="PF21142">
    <property type="entry name" value="A2M_bMG2"/>
    <property type="match status" value="1"/>
</dbReference>
<dbReference type="Pfam" id="PF07703">
    <property type="entry name" value="A2M_BRD"/>
    <property type="match status" value="1"/>
</dbReference>
<dbReference type="PROSITE" id="PS51257">
    <property type="entry name" value="PROKAR_LIPOPROTEIN"/>
    <property type="match status" value="1"/>
</dbReference>
<feature type="domain" description="Alpha-2-macroglobulin bait region" evidence="4">
    <location>
        <begin position="743"/>
        <end position="886"/>
    </location>
</feature>
<dbReference type="OrthoDB" id="9767116at2"/>
<dbReference type="InterPro" id="IPR021868">
    <property type="entry name" value="Alpha_2_Macroglob_MG3"/>
</dbReference>
<comment type="function">
    <text evidence="3">Protects the bacterial cell from host peptidases.</text>
</comment>
<dbReference type="InterPro" id="IPR011625">
    <property type="entry name" value="A2M_N_BRD"/>
</dbReference>